<dbReference type="InterPro" id="IPR025057">
    <property type="entry name" value="DUF3994"/>
</dbReference>
<dbReference type="Proteomes" id="UP000027822">
    <property type="component" value="Unassembled WGS sequence"/>
</dbReference>
<evidence type="ECO:0000259" key="1">
    <source>
        <dbReference type="Pfam" id="PF13159"/>
    </source>
</evidence>
<dbReference type="InterPro" id="IPR053854">
    <property type="entry name" value="DUF7018"/>
</dbReference>
<evidence type="ECO:0000313" key="4">
    <source>
        <dbReference type="Proteomes" id="UP000027822"/>
    </source>
</evidence>
<dbReference type="OrthoDB" id="2937486at2"/>
<dbReference type="STRING" id="574376.BAMA_07410"/>
<comment type="caution">
    <text evidence="3">The sequence shown here is derived from an EMBL/GenBank/DDBJ whole genome shotgun (WGS) entry which is preliminary data.</text>
</comment>
<name>A0A073JV04_9BACI</name>
<feature type="domain" description="DUF7018" evidence="2">
    <location>
        <begin position="43"/>
        <end position="164"/>
    </location>
</feature>
<organism evidence="3 4">
    <name type="scientific">Bacillus manliponensis</name>
    <dbReference type="NCBI Taxonomy" id="574376"/>
    <lineage>
        <taxon>Bacteria</taxon>
        <taxon>Bacillati</taxon>
        <taxon>Bacillota</taxon>
        <taxon>Bacilli</taxon>
        <taxon>Bacillales</taxon>
        <taxon>Bacillaceae</taxon>
        <taxon>Bacillus</taxon>
        <taxon>Bacillus cereus group</taxon>
    </lineage>
</organism>
<accession>A0A073JV04</accession>
<feature type="domain" description="DUF3994" evidence="1">
    <location>
        <begin position="173"/>
        <end position="295"/>
    </location>
</feature>
<dbReference type="EMBL" id="JOTN01000018">
    <property type="protein sequence ID" value="KEK18006.1"/>
    <property type="molecule type" value="Genomic_DNA"/>
</dbReference>
<evidence type="ECO:0000259" key="2">
    <source>
        <dbReference type="Pfam" id="PF22872"/>
    </source>
</evidence>
<reference evidence="3 4" key="1">
    <citation type="submission" date="2014-06" db="EMBL/GenBank/DDBJ databases">
        <title>Draft genome sequence of Bacillus manliponensis JCM 15802 (MCCC 1A00708).</title>
        <authorList>
            <person name="Lai Q."/>
            <person name="Liu Y."/>
            <person name="Shao Z."/>
        </authorList>
    </citation>
    <scope>NUCLEOTIDE SEQUENCE [LARGE SCALE GENOMIC DNA]</scope>
    <source>
        <strain evidence="3 4">JCM 15802</strain>
    </source>
</reference>
<dbReference type="RefSeq" id="WP_034641883.1">
    <property type="nucleotide sequence ID" value="NZ_CBCSJC010000018.1"/>
</dbReference>
<dbReference type="PROSITE" id="PS51257">
    <property type="entry name" value="PROKAR_LIPOPROTEIN"/>
    <property type="match status" value="1"/>
</dbReference>
<keyword evidence="4" id="KW-1185">Reference proteome</keyword>
<proteinExistence type="predicted"/>
<sequence length="310" mass="35458">MKVKKLITAAVPMMLLFGCGVEKTDSTNKEKAAQSQTVVKKEKVSKEDYPNKINDLCVEFDEVFAEYNAVTEDFLQGKKEKEDVIAKLKELNGVVDKFLAIDPPSEYKDTQKDVEKAMNHYIKSFKFAEDSFNAKKNAKPSAKDFMDKATVELEEGDKYWKKFNKALEDKVTFGDGTITIKDLKELDKKAGIDVDAIEKHLSKDGKELIGVWGFNDPSGFMVSLILKEDKTFETYGKGEYPDKKNLLTGKWEYIPNTHTFVLHIEKMFEESVEVQDAQRSVRYQIQNFDGENIQLFNAGTFNTIKYVKQK</sequence>
<dbReference type="Pfam" id="PF13159">
    <property type="entry name" value="DUF3994"/>
    <property type="match status" value="1"/>
</dbReference>
<dbReference type="AlphaFoldDB" id="A0A073JV04"/>
<dbReference type="Pfam" id="PF22872">
    <property type="entry name" value="DUF7018"/>
    <property type="match status" value="1"/>
</dbReference>
<evidence type="ECO:0000313" key="3">
    <source>
        <dbReference type="EMBL" id="KEK18006.1"/>
    </source>
</evidence>
<gene>
    <name evidence="3" type="ORF">BAMA_07410</name>
</gene>
<dbReference type="eggNOG" id="ENOG50307T6">
    <property type="taxonomic scope" value="Bacteria"/>
</dbReference>
<protein>
    <submittedName>
        <fullName evidence="3">Membrane protein</fullName>
    </submittedName>
</protein>